<sequence length="290" mass="30802">MRSLTARLHCPALPAGARAALLLVLAAQPLPQARAQNPPQPQVQTQTQTQTQVQAAAGAQGPVVVSGAVPDEATRAAILTRVREIYGAARVVDQLGIDQLTAPPNWAAQVQRALASDLRQVTQGQLRISGNVVEISGRVPGETVRQQVLEQLAARLNNPTYTVRDGLNVAAPTQQMLDAAVARRTIAFEPGNATLTPAGTQVLDELLPLLRQLAGRRFEVVGHTDDRGPRMANLQLSAARAEAVKAYLVNKGIAPADIQTAGAGPDQPVADNLSPEGRARNRRIEFRVLA</sequence>
<dbReference type="CDD" id="cd07185">
    <property type="entry name" value="OmpA_C-like"/>
    <property type="match status" value="1"/>
</dbReference>
<feature type="signal peptide" evidence="5">
    <location>
        <begin position="1"/>
        <end position="35"/>
    </location>
</feature>
<keyword evidence="3" id="KW-0998">Cell outer membrane</keyword>
<evidence type="ECO:0000256" key="2">
    <source>
        <dbReference type="ARBA" id="ARBA00023136"/>
    </source>
</evidence>
<dbReference type="EMBL" id="JAXOJX010000055">
    <property type="protein sequence ID" value="MDZ5459991.1"/>
    <property type="molecule type" value="Genomic_DNA"/>
</dbReference>
<dbReference type="InterPro" id="IPR006665">
    <property type="entry name" value="OmpA-like"/>
</dbReference>
<accession>A0ABU5IM95</accession>
<dbReference type="RefSeq" id="WP_322467586.1">
    <property type="nucleotide sequence ID" value="NZ_JAXOJX010000055.1"/>
</dbReference>
<dbReference type="Gene3D" id="3.30.1330.60">
    <property type="entry name" value="OmpA-like domain"/>
    <property type="match status" value="1"/>
</dbReference>
<dbReference type="PROSITE" id="PS01068">
    <property type="entry name" value="OMPA_1"/>
    <property type="match status" value="1"/>
</dbReference>
<comment type="caution">
    <text evidence="7">The sequence shown here is derived from an EMBL/GenBank/DDBJ whole genome shotgun (WGS) entry which is preliminary data.</text>
</comment>
<dbReference type="Pfam" id="PF00691">
    <property type="entry name" value="OmpA"/>
    <property type="match status" value="1"/>
</dbReference>
<evidence type="ECO:0000256" key="5">
    <source>
        <dbReference type="SAM" id="SignalP"/>
    </source>
</evidence>
<dbReference type="InterPro" id="IPR050330">
    <property type="entry name" value="Bact_OuterMem_StrucFunc"/>
</dbReference>
<feature type="domain" description="OmpA-like" evidence="6">
    <location>
        <begin position="175"/>
        <end position="290"/>
    </location>
</feature>
<dbReference type="PROSITE" id="PS51123">
    <property type="entry name" value="OMPA_2"/>
    <property type="match status" value="1"/>
</dbReference>
<protein>
    <submittedName>
        <fullName evidence="7">OmpA family protein</fullName>
    </submittedName>
</protein>
<reference evidence="7 8" key="1">
    <citation type="submission" date="2023-11" db="EMBL/GenBank/DDBJ databases">
        <title>Draft genome of Azohydromonas lata strain H1 (DSM1123), a polyhydroxyalkanoate producer.</title>
        <authorList>
            <person name="Traversa D."/>
            <person name="D'Addabbo P."/>
            <person name="Pazzani C."/>
            <person name="Manzari C."/>
            <person name="Chiara M."/>
            <person name="Scrascia M."/>
        </authorList>
    </citation>
    <scope>NUCLEOTIDE SEQUENCE [LARGE SCALE GENOMIC DNA]</scope>
    <source>
        <strain evidence="7 8">H1</strain>
    </source>
</reference>
<keyword evidence="5" id="KW-0732">Signal</keyword>
<evidence type="ECO:0000256" key="4">
    <source>
        <dbReference type="PROSITE-ProRule" id="PRU00473"/>
    </source>
</evidence>
<evidence type="ECO:0000256" key="1">
    <source>
        <dbReference type="ARBA" id="ARBA00004442"/>
    </source>
</evidence>
<proteinExistence type="predicted"/>
<evidence type="ECO:0000256" key="3">
    <source>
        <dbReference type="ARBA" id="ARBA00023237"/>
    </source>
</evidence>
<evidence type="ECO:0000313" key="8">
    <source>
        <dbReference type="Proteomes" id="UP001293718"/>
    </source>
</evidence>
<dbReference type="Proteomes" id="UP001293718">
    <property type="component" value="Unassembled WGS sequence"/>
</dbReference>
<feature type="chain" id="PRO_5046354611" evidence="5">
    <location>
        <begin position="36"/>
        <end position="290"/>
    </location>
</feature>
<dbReference type="InterPro" id="IPR006690">
    <property type="entry name" value="OMPA-like_CS"/>
</dbReference>
<dbReference type="Gene3D" id="3.40.1520.20">
    <property type="match status" value="1"/>
</dbReference>
<evidence type="ECO:0000259" key="6">
    <source>
        <dbReference type="PROSITE" id="PS51123"/>
    </source>
</evidence>
<keyword evidence="8" id="KW-1185">Reference proteome</keyword>
<dbReference type="PANTHER" id="PTHR30329">
    <property type="entry name" value="STATOR ELEMENT OF FLAGELLAR MOTOR COMPLEX"/>
    <property type="match status" value="1"/>
</dbReference>
<organism evidence="7 8">
    <name type="scientific">Azohydromonas lata</name>
    <dbReference type="NCBI Taxonomy" id="45677"/>
    <lineage>
        <taxon>Bacteria</taxon>
        <taxon>Pseudomonadati</taxon>
        <taxon>Pseudomonadota</taxon>
        <taxon>Betaproteobacteria</taxon>
        <taxon>Burkholderiales</taxon>
        <taxon>Sphaerotilaceae</taxon>
        <taxon>Azohydromonas</taxon>
    </lineage>
</organism>
<dbReference type="InterPro" id="IPR036737">
    <property type="entry name" value="OmpA-like_sf"/>
</dbReference>
<evidence type="ECO:0000313" key="7">
    <source>
        <dbReference type="EMBL" id="MDZ5459991.1"/>
    </source>
</evidence>
<name>A0ABU5IM95_9BURK</name>
<dbReference type="SUPFAM" id="SSF103088">
    <property type="entry name" value="OmpA-like"/>
    <property type="match status" value="1"/>
</dbReference>
<comment type="subcellular location">
    <subcellularLocation>
        <location evidence="1">Cell outer membrane</location>
    </subcellularLocation>
</comment>
<dbReference type="InterPro" id="IPR006664">
    <property type="entry name" value="OMP_bac"/>
</dbReference>
<keyword evidence="2 4" id="KW-0472">Membrane</keyword>
<gene>
    <name evidence="7" type="ORF">SM757_25755</name>
</gene>
<dbReference type="PANTHER" id="PTHR30329:SF21">
    <property type="entry name" value="LIPOPROTEIN YIAD-RELATED"/>
    <property type="match status" value="1"/>
</dbReference>
<dbReference type="PRINTS" id="PR01021">
    <property type="entry name" value="OMPADOMAIN"/>
</dbReference>